<comment type="similarity">
    <text evidence="1">Belongs to the aspartyl/asparaginyl beta-hydroxylase family.</text>
</comment>
<dbReference type="GO" id="GO:0051213">
    <property type="term" value="F:dioxygenase activity"/>
    <property type="evidence" value="ECO:0007669"/>
    <property type="project" value="UniProtKB-KW"/>
</dbReference>
<evidence type="ECO:0000259" key="4">
    <source>
        <dbReference type="Pfam" id="PF05118"/>
    </source>
</evidence>
<evidence type="ECO:0000256" key="1">
    <source>
        <dbReference type="ARBA" id="ARBA00007730"/>
    </source>
</evidence>
<dbReference type="Pfam" id="PF05118">
    <property type="entry name" value="Asp_Arg_Hydrox"/>
    <property type="match status" value="1"/>
</dbReference>
<keyword evidence="6" id="KW-1185">Reference proteome</keyword>
<dbReference type="InterPro" id="IPR027443">
    <property type="entry name" value="IPNS-like_sf"/>
</dbReference>
<organism evidence="5 6">
    <name type="scientific">Sphingomonas montanisoli</name>
    <dbReference type="NCBI Taxonomy" id="2606412"/>
    <lineage>
        <taxon>Bacteria</taxon>
        <taxon>Pseudomonadati</taxon>
        <taxon>Pseudomonadota</taxon>
        <taxon>Alphaproteobacteria</taxon>
        <taxon>Sphingomonadales</taxon>
        <taxon>Sphingomonadaceae</taxon>
        <taxon>Sphingomonas</taxon>
    </lineage>
</organism>
<dbReference type="SUPFAM" id="SSF48452">
    <property type="entry name" value="TPR-like"/>
    <property type="match status" value="1"/>
</dbReference>
<sequence>MDGGRTGMSAAAEAAARAGVDALRRGDARGARAGLEQAITLGMKPEPWFLLAQASRLMGDDEREKHALDKLLEGDPRHAGALVLRGDLAARHKDNRAATSFYSQALYVAASGLPIPDSIRAELPRVQAWLDSASRDYSAHLNQTLRNAGFGTPPPRLAEAIAILTGEAEVYLQQPTSFFYPGLPHTQFYEREQFDWAAEIEAAAVTIRSELEAFIADSEAAFRPYVERVEGRPNKAHSLLDDPRWSALHLWREGGPTEHAARFPATMKALEVAPMPVIKARSPSALFSMLRPGAHILPHNGMINTRLICHLPLIVPGDCALRVGNQTRAWDPGELTIFDDSIEHEAWNRSTETRIILLFEIWRPELSTEERAALTAMYEAIGLYDAE</sequence>
<proteinExistence type="inferred from homology"/>
<dbReference type="AlphaFoldDB" id="A0A5D9C3I7"/>
<protein>
    <submittedName>
        <fullName evidence="5">Aspartyl/asparaginyl beta-hydroxylase domain-containing protein</fullName>
    </submittedName>
</protein>
<keyword evidence="3" id="KW-0560">Oxidoreductase</keyword>
<evidence type="ECO:0000256" key="3">
    <source>
        <dbReference type="ARBA" id="ARBA00023002"/>
    </source>
</evidence>
<evidence type="ECO:0000313" key="6">
    <source>
        <dbReference type="Proteomes" id="UP000322077"/>
    </source>
</evidence>
<keyword evidence="2" id="KW-0223">Dioxygenase</keyword>
<comment type="caution">
    <text evidence="5">The sequence shown here is derived from an EMBL/GenBank/DDBJ whole genome shotgun (WGS) entry which is preliminary data.</text>
</comment>
<evidence type="ECO:0000313" key="5">
    <source>
        <dbReference type="EMBL" id="TZG26304.1"/>
    </source>
</evidence>
<name>A0A5D9C3I7_9SPHN</name>
<dbReference type="SUPFAM" id="SSF51197">
    <property type="entry name" value="Clavaminate synthase-like"/>
    <property type="match status" value="1"/>
</dbReference>
<reference evidence="5 6" key="1">
    <citation type="submission" date="2019-08" db="EMBL/GenBank/DDBJ databases">
        <authorList>
            <person name="Wang G."/>
            <person name="Xu Z."/>
        </authorList>
    </citation>
    <scope>NUCLEOTIDE SEQUENCE [LARGE SCALE GENOMIC DNA]</scope>
    <source>
        <strain evidence="5 6">ZX</strain>
    </source>
</reference>
<dbReference type="Gene3D" id="1.25.40.10">
    <property type="entry name" value="Tetratricopeptide repeat domain"/>
    <property type="match status" value="1"/>
</dbReference>
<accession>A0A5D9C3I7</accession>
<feature type="domain" description="Aspartyl/asparaginy/proline hydroxylase" evidence="4">
    <location>
        <begin position="204"/>
        <end position="364"/>
    </location>
</feature>
<dbReference type="EMBL" id="VTOU01000003">
    <property type="protein sequence ID" value="TZG26304.1"/>
    <property type="molecule type" value="Genomic_DNA"/>
</dbReference>
<dbReference type="Gene3D" id="2.60.120.330">
    <property type="entry name" value="B-lactam Antibiotic, Isopenicillin N Synthase, Chain"/>
    <property type="match status" value="1"/>
</dbReference>
<dbReference type="InterPro" id="IPR051821">
    <property type="entry name" value="Asp/Asn_beta-hydroxylase"/>
</dbReference>
<dbReference type="PANTHER" id="PTHR46332:SF5">
    <property type="entry name" value="ASPARTATE BETA-HYDROXYLASE DOMAIN CONTAINING 2"/>
    <property type="match status" value="1"/>
</dbReference>
<gene>
    <name evidence="5" type="ORF">FYJ91_15310</name>
</gene>
<evidence type="ECO:0000256" key="2">
    <source>
        <dbReference type="ARBA" id="ARBA00022964"/>
    </source>
</evidence>
<dbReference type="GO" id="GO:0016020">
    <property type="term" value="C:membrane"/>
    <property type="evidence" value="ECO:0007669"/>
    <property type="project" value="TreeGrafter"/>
</dbReference>
<dbReference type="InterPro" id="IPR007803">
    <property type="entry name" value="Asp/Arg/Pro-Hydrxlase"/>
</dbReference>
<dbReference type="InterPro" id="IPR011990">
    <property type="entry name" value="TPR-like_helical_dom_sf"/>
</dbReference>
<dbReference type="PANTHER" id="PTHR46332">
    <property type="entry name" value="ASPARTATE BETA-HYDROXYLASE DOMAIN-CONTAINING PROTEIN 2"/>
    <property type="match status" value="1"/>
</dbReference>
<dbReference type="Proteomes" id="UP000322077">
    <property type="component" value="Unassembled WGS sequence"/>
</dbReference>